<dbReference type="AlphaFoldDB" id="A0A7W6GP16"/>
<dbReference type="RefSeq" id="WP_425511321.1">
    <property type="nucleotide sequence ID" value="NZ_JACIEB010000006.1"/>
</dbReference>
<dbReference type="EMBL" id="JACIEB010000006">
    <property type="protein sequence ID" value="MBB3982876.1"/>
    <property type="molecule type" value="Genomic_DNA"/>
</dbReference>
<evidence type="ECO:0008006" key="4">
    <source>
        <dbReference type="Google" id="ProtNLM"/>
    </source>
</evidence>
<feature type="signal peptide" evidence="1">
    <location>
        <begin position="1"/>
        <end position="17"/>
    </location>
</feature>
<proteinExistence type="predicted"/>
<reference evidence="2 3" key="1">
    <citation type="submission" date="2020-08" db="EMBL/GenBank/DDBJ databases">
        <title>Genomic Encyclopedia of Type Strains, Phase IV (KMG-IV): sequencing the most valuable type-strain genomes for metagenomic binning, comparative biology and taxonomic classification.</title>
        <authorList>
            <person name="Goeker M."/>
        </authorList>
    </citation>
    <scope>NUCLEOTIDE SEQUENCE [LARGE SCALE GENOMIC DNA]</scope>
    <source>
        <strain evidence="2 3">DSM 29348</strain>
    </source>
</reference>
<gene>
    <name evidence="2" type="ORF">GGR44_002556</name>
</gene>
<protein>
    <recommendedName>
        <fullName evidence="4">Lipoprotein</fullName>
    </recommendedName>
</protein>
<evidence type="ECO:0000313" key="3">
    <source>
        <dbReference type="Proteomes" id="UP000552757"/>
    </source>
</evidence>
<dbReference type="PROSITE" id="PS51257">
    <property type="entry name" value="PROKAR_LIPOPROTEIN"/>
    <property type="match status" value="1"/>
</dbReference>
<name>A0A7W6GP16_9SPHN</name>
<organism evidence="2 3">
    <name type="scientific">Sphingobium fontiphilum</name>
    <dbReference type="NCBI Taxonomy" id="944425"/>
    <lineage>
        <taxon>Bacteria</taxon>
        <taxon>Pseudomonadati</taxon>
        <taxon>Pseudomonadota</taxon>
        <taxon>Alphaproteobacteria</taxon>
        <taxon>Sphingomonadales</taxon>
        <taxon>Sphingomonadaceae</taxon>
        <taxon>Sphingobium</taxon>
    </lineage>
</organism>
<evidence type="ECO:0000313" key="2">
    <source>
        <dbReference type="EMBL" id="MBB3982876.1"/>
    </source>
</evidence>
<keyword evidence="1" id="KW-0732">Signal</keyword>
<dbReference type="Proteomes" id="UP000552757">
    <property type="component" value="Unassembled WGS sequence"/>
</dbReference>
<comment type="caution">
    <text evidence="2">The sequence shown here is derived from an EMBL/GenBank/DDBJ whole genome shotgun (WGS) entry which is preliminary data.</text>
</comment>
<keyword evidence="3" id="KW-1185">Reference proteome</keyword>
<sequence length="124" mass="12867">MMFVRRLIAAAAPMALAACGGAIVPPQSPGTVAPPGPPASAFAQSGPLKGLDARHLTQMFGTPRLDIRELTGRKLQFANGRCVLDAYLYAPAKGKDQVVTHVDARTPAGVDTDIATCTAALQAR</sequence>
<feature type="chain" id="PRO_5030606863" description="Lipoprotein" evidence="1">
    <location>
        <begin position="18"/>
        <end position="124"/>
    </location>
</feature>
<accession>A0A7W6GP16</accession>
<evidence type="ECO:0000256" key="1">
    <source>
        <dbReference type="SAM" id="SignalP"/>
    </source>
</evidence>